<gene>
    <name evidence="1" type="ORF">DCO61_01745</name>
    <name evidence="2" type="ORF">LS64_005940</name>
</gene>
<dbReference type="RefSeq" id="WP_138127268.1">
    <property type="nucleotide sequence ID" value="NZ_JRMP02000007.1"/>
</dbReference>
<dbReference type="EMBL" id="QBIU01000001">
    <property type="protein sequence ID" value="MWV68781.1"/>
    <property type="molecule type" value="Genomic_DNA"/>
</dbReference>
<protein>
    <submittedName>
        <fullName evidence="2">Uncharacterized protein</fullName>
    </submittedName>
</protein>
<reference evidence="1 4" key="4">
    <citation type="submission" date="2019-12" db="EMBL/GenBank/DDBJ databases">
        <title>Multi-Generational Helicobacter saguini Isolates.</title>
        <authorList>
            <person name="Mannion A."/>
            <person name="Shen Z."/>
            <person name="Fox J.G."/>
        </authorList>
    </citation>
    <scope>NUCLEOTIDE SEQUENCE [LARGE SCALE GENOMIC DNA]</scope>
    <source>
        <strain evidence="1">16-048</strain>
        <strain evidence="4">16-048 (F4)</strain>
    </source>
</reference>
<evidence type="ECO:0000313" key="1">
    <source>
        <dbReference type="EMBL" id="MWV68781.1"/>
    </source>
</evidence>
<comment type="caution">
    <text evidence="2">The sequence shown here is derived from an EMBL/GenBank/DDBJ whole genome shotgun (WGS) entry which is preliminary data.</text>
</comment>
<dbReference type="AlphaFoldDB" id="A0A4U8T4M2"/>
<dbReference type="Proteomes" id="UP000477070">
    <property type="component" value="Unassembled WGS sequence"/>
</dbReference>
<organism evidence="2 3">
    <name type="scientific">Helicobacter saguini</name>
    <dbReference type="NCBI Taxonomy" id="1548018"/>
    <lineage>
        <taxon>Bacteria</taxon>
        <taxon>Pseudomonadati</taxon>
        <taxon>Campylobacterota</taxon>
        <taxon>Epsilonproteobacteria</taxon>
        <taxon>Campylobacterales</taxon>
        <taxon>Helicobacteraceae</taxon>
        <taxon>Helicobacter</taxon>
    </lineage>
</organism>
<evidence type="ECO:0000313" key="4">
    <source>
        <dbReference type="Proteomes" id="UP000477070"/>
    </source>
</evidence>
<reference evidence="2 3" key="1">
    <citation type="journal article" date="2014" name="Genome Announc.">
        <title>Draft genome sequences of eight enterohepatic helicobacter species isolated from both laboratory and wild rodents.</title>
        <authorList>
            <person name="Sheh A."/>
            <person name="Shen Z."/>
            <person name="Fox J.G."/>
        </authorList>
    </citation>
    <scope>NUCLEOTIDE SEQUENCE [LARGE SCALE GENOMIC DNA]</scope>
    <source>
        <strain evidence="2 3">MIT 97-6194</strain>
    </source>
</reference>
<dbReference type="Proteomes" id="UP000029714">
    <property type="component" value="Unassembled WGS sequence"/>
</dbReference>
<evidence type="ECO:0000313" key="3">
    <source>
        <dbReference type="Proteomes" id="UP000029714"/>
    </source>
</evidence>
<accession>A0A4U8T4M2</accession>
<reference evidence="2 3" key="2">
    <citation type="journal article" date="2016" name="Infect. Immun.">
        <title>Helicobacter saguini, a Novel Helicobacter Isolated from Cotton-Top Tamarins with Ulcerative Colitis, Has Proinflammatory Properties and Induces Typhlocolitis and Dysplasia in Gnotobiotic IL-10-/- Mice.</title>
        <authorList>
            <person name="Shen Z."/>
            <person name="Mannion A."/>
            <person name="Whary M.T."/>
            <person name="Muthupalani S."/>
            <person name="Sheh A."/>
            <person name="Feng Y."/>
            <person name="Gong G."/>
            <person name="Vandamme P."/>
            <person name="Holcombe H.R."/>
            <person name="Paster B.J."/>
            <person name="Fox J.G."/>
        </authorList>
    </citation>
    <scope>NUCLEOTIDE SEQUENCE [LARGE SCALE GENOMIC DNA]</scope>
    <source>
        <strain evidence="2 3">MIT 97-6194</strain>
    </source>
</reference>
<name>A0A4U8T4M2_9HELI</name>
<evidence type="ECO:0000313" key="2">
    <source>
        <dbReference type="EMBL" id="TLD94466.1"/>
    </source>
</evidence>
<keyword evidence="3" id="KW-1185">Reference proteome</keyword>
<dbReference type="EMBL" id="JRMP02000007">
    <property type="protein sequence ID" value="TLD94466.1"/>
    <property type="molecule type" value="Genomic_DNA"/>
</dbReference>
<reference evidence="2" key="3">
    <citation type="submission" date="2018-04" db="EMBL/GenBank/DDBJ databases">
        <authorList>
            <person name="Sheh A."/>
            <person name="Shen Z."/>
            <person name="Mannion A.J."/>
            <person name="Fox J.G."/>
        </authorList>
    </citation>
    <scope>NUCLEOTIDE SEQUENCE</scope>
    <source>
        <strain evidence="2">MIT 97-6194</strain>
    </source>
</reference>
<proteinExistence type="predicted"/>
<sequence>MQLQIIPTFYTKLYFLESRFYPFIKKGGWAYLSNRAAGGRLGNLRSEIESRFYNIFNLKGWSGGNR</sequence>